<reference evidence="1 2" key="1">
    <citation type="submission" date="2023-07" db="EMBL/GenBank/DDBJ databases">
        <title>Sequencing the genomes of 1000 actinobacteria strains.</title>
        <authorList>
            <person name="Klenk H.-P."/>
        </authorList>
    </citation>
    <scope>NUCLEOTIDE SEQUENCE [LARGE SCALE GENOMIC DNA]</scope>
    <source>
        <strain evidence="1 2">DSM 45554</strain>
    </source>
</reference>
<gene>
    <name evidence="1" type="ORF">J2S48_002735</name>
</gene>
<organism evidence="1 2">
    <name type="scientific">Promicromonospora iranensis</name>
    <dbReference type="NCBI Taxonomy" id="1105144"/>
    <lineage>
        <taxon>Bacteria</taxon>
        <taxon>Bacillati</taxon>
        <taxon>Actinomycetota</taxon>
        <taxon>Actinomycetes</taxon>
        <taxon>Micrococcales</taxon>
        <taxon>Promicromonosporaceae</taxon>
        <taxon>Promicromonospora</taxon>
    </lineage>
</organism>
<dbReference type="Proteomes" id="UP001183585">
    <property type="component" value="Unassembled WGS sequence"/>
</dbReference>
<comment type="caution">
    <text evidence="1">The sequence shown here is derived from an EMBL/GenBank/DDBJ whole genome shotgun (WGS) entry which is preliminary data.</text>
</comment>
<proteinExistence type="predicted"/>
<evidence type="ECO:0000313" key="1">
    <source>
        <dbReference type="EMBL" id="MDR7383220.1"/>
    </source>
</evidence>
<evidence type="ECO:0000313" key="2">
    <source>
        <dbReference type="Proteomes" id="UP001183585"/>
    </source>
</evidence>
<sequence length="29" mass="2671">MALRVPGLTAALAPDGVTASGAGFPSDGA</sequence>
<keyword evidence="2" id="KW-1185">Reference proteome</keyword>
<dbReference type="EMBL" id="JAVDYE010000001">
    <property type="protein sequence ID" value="MDR7383220.1"/>
    <property type="molecule type" value="Genomic_DNA"/>
</dbReference>
<name>A0ABU2CPH1_9MICO</name>
<protein>
    <submittedName>
        <fullName evidence="1">Uncharacterized protein</fullName>
    </submittedName>
</protein>
<accession>A0ABU2CPH1</accession>